<organism evidence="4 5">
    <name type="scientific">Pontibacter lucknowensis</name>
    <dbReference type="NCBI Taxonomy" id="1077936"/>
    <lineage>
        <taxon>Bacteria</taxon>
        <taxon>Pseudomonadati</taxon>
        <taxon>Bacteroidota</taxon>
        <taxon>Cytophagia</taxon>
        <taxon>Cytophagales</taxon>
        <taxon>Hymenobacteraceae</taxon>
        <taxon>Pontibacter</taxon>
    </lineage>
</organism>
<evidence type="ECO:0000256" key="1">
    <source>
        <dbReference type="ARBA" id="ARBA00022679"/>
    </source>
</evidence>
<keyword evidence="5" id="KW-1185">Reference proteome</keyword>
<dbReference type="AlphaFoldDB" id="A0A1N6YL26"/>
<dbReference type="SMART" id="SM00450">
    <property type="entry name" value="RHOD"/>
    <property type="match status" value="2"/>
</dbReference>
<sequence length="280" mass="30116">MQPILNATELSSVLKENHKLVLIDARSGPNGRAKYEKEHLAGALHVDLDKDLADVKADAAQGGRHPLPEPDQFAGLLGRLGITPYSQVVVYDDMSGANAASRFWWMLRATGHDQVQVLDGGYQAAVAAGIPVSSGVEQATSVDPYPFKAWELPTISMEEVSKAVKDPDYLVIDVRDAARYRGETEPIDLVAGHIPGAVNIPFQSNLTQDGTYLSPETLRGKYSQAVGERDPEHVVVHCGSGVTACHTALAMDYAGLGIPTLYVGSWSEWSRNDRPIGTGA</sequence>
<dbReference type="STRING" id="1077936.SAMN05421545_2564"/>
<name>A0A1N6YL26_9BACT</name>
<keyword evidence="1 4" id="KW-0808">Transferase</keyword>
<accession>A0A1N6YL26</accession>
<feature type="domain" description="Rhodanese" evidence="3">
    <location>
        <begin position="165"/>
        <end position="278"/>
    </location>
</feature>
<dbReference type="PROSITE" id="PS50206">
    <property type="entry name" value="RHODANESE_3"/>
    <property type="match status" value="2"/>
</dbReference>
<proteinExistence type="predicted"/>
<dbReference type="InterPro" id="IPR036873">
    <property type="entry name" value="Rhodanese-like_dom_sf"/>
</dbReference>
<dbReference type="EMBL" id="FTNM01000003">
    <property type="protein sequence ID" value="SIR15267.1"/>
    <property type="molecule type" value="Genomic_DNA"/>
</dbReference>
<dbReference type="OrthoDB" id="9770030at2"/>
<keyword evidence="4" id="KW-0670">Pyruvate</keyword>
<evidence type="ECO:0000313" key="5">
    <source>
        <dbReference type="Proteomes" id="UP000185924"/>
    </source>
</evidence>
<dbReference type="Proteomes" id="UP000185924">
    <property type="component" value="Unassembled WGS sequence"/>
</dbReference>
<keyword evidence="2" id="KW-0677">Repeat</keyword>
<reference evidence="5" key="1">
    <citation type="submission" date="2017-01" db="EMBL/GenBank/DDBJ databases">
        <authorList>
            <person name="Varghese N."/>
            <person name="Submissions S."/>
        </authorList>
    </citation>
    <scope>NUCLEOTIDE SEQUENCE [LARGE SCALE GENOMIC DNA]</scope>
    <source>
        <strain evidence="5">DM9</strain>
    </source>
</reference>
<dbReference type="InterPro" id="IPR045078">
    <property type="entry name" value="TST/MPST-like"/>
</dbReference>
<dbReference type="PANTHER" id="PTHR11364:SF27">
    <property type="entry name" value="SULFURTRANSFERASE"/>
    <property type="match status" value="1"/>
</dbReference>
<dbReference type="SUPFAM" id="SSF52821">
    <property type="entry name" value="Rhodanese/Cell cycle control phosphatase"/>
    <property type="match status" value="2"/>
</dbReference>
<gene>
    <name evidence="4" type="ORF">SAMN05421545_2564</name>
</gene>
<dbReference type="Gene3D" id="3.40.250.10">
    <property type="entry name" value="Rhodanese-like domain"/>
    <property type="match status" value="2"/>
</dbReference>
<dbReference type="CDD" id="cd01448">
    <property type="entry name" value="TST_Repeat_1"/>
    <property type="match status" value="1"/>
</dbReference>
<protein>
    <submittedName>
        <fullName evidence="4">Thiosulfate/3-mercaptopyruvate sulfurtransferase</fullName>
    </submittedName>
</protein>
<evidence type="ECO:0000259" key="3">
    <source>
        <dbReference type="PROSITE" id="PS50206"/>
    </source>
</evidence>
<dbReference type="PANTHER" id="PTHR11364">
    <property type="entry name" value="THIOSULFATE SULFERTANSFERASE"/>
    <property type="match status" value="1"/>
</dbReference>
<dbReference type="Pfam" id="PF00581">
    <property type="entry name" value="Rhodanese"/>
    <property type="match status" value="2"/>
</dbReference>
<feature type="domain" description="Rhodanese" evidence="3">
    <location>
        <begin position="16"/>
        <end position="134"/>
    </location>
</feature>
<dbReference type="CDD" id="cd01449">
    <property type="entry name" value="TST_Repeat_2"/>
    <property type="match status" value="1"/>
</dbReference>
<evidence type="ECO:0000256" key="2">
    <source>
        <dbReference type="ARBA" id="ARBA00022737"/>
    </source>
</evidence>
<dbReference type="InterPro" id="IPR001763">
    <property type="entry name" value="Rhodanese-like_dom"/>
</dbReference>
<dbReference type="GO" id="GO:0004792">
    <property type="term" value="F:thiosulfate-cyanide sulfurtransferase activity"/>
    <property type="evidence" value="ECO:0007669"/>
    <property type="project" value="TreeGrafter"/>
</dbReference>
<evidence type="ECO:0000313" key="4">
    <source>
        <dbReference type="EMBL" id="SIR15267.1"/>
    </source>
</evidence>
<dbReference type="RefSeq" id="WP_076422386.1">
    <property type="nucleotide sequence ID" value="NZ_FTNM01000003.1"/>
</dbReference>